<dbReference type="EMBL" id="CP002480">
    <property type="protein sequence ID" value="ADW70524.1"/>
    <property type="molecule type" value="Genomic_DNA"/>
</dbReference>
<evidence type="ECO:0000256" key="1">
    <source>
        <dbReference type="ARBA" id="ARBA00008668"/>
    </source>
</evidence>
<dbReference type="InterPro" id="IPR036514">
    <property type="entry name" value="SGNH_hydro_sf"/>
</dbReference>
<dbReference type="KEGG" id="acm:AciX9_3519"/>
<feature type="chain" id="PRO_5003230211" evidence="3">
    <location>
        <begin position="24"/>
        <end position="310"/>
    </location>
</feature>
<evidence type="ECO:0000259" key="4">
    <source>
        <dbReference type="Pfam" id="PF13472"/>
    </source>
</evidence>
<dbReference type="STRING" id="1198114.AciX9_3519"/>
<dbReference type="Proteomes" id="UP000000343">
    <property type="component" value="Chromosome"/>
</dbReference>
<dbReference type="HOGENOM" id="CLU_065859_0_1_0"/>
<evidence type="ECO:0000256" key="2">
    <source>
        <dbReference type="ARBA" id="ARBA00022801"/>
    </source>
</evidence>
<dbReference type="RefSeq" id="WP_013581835.1">
    <property type="nucleotide sequence ID" value="NC_015064.1"/>
</dbReference>
<reference evidence="6" key="1">
    <citation type="submission" date="2011-01" db="EMBL/GenBank/DDBJ databases">
        <title>Complete sequence of chromosome of Acidobacterium sp. MP5ACTX9.</title>
        <authorList>
            <consortium name="US DOE Joint Genome Institute"/>
            <person name="Lucas S."/>
            <person name="Copeland A."/>
            <person name="Lapidus A."/>
            <person name="Cheng J.-F."/>
            <person name="Goodwin L."/>
            <person name="Pitluck S."/>
            <person name="Teshima H."/>
            <person name="Detter J.C."/>
            <person name="Han C."/>
            <person name="Tapia R."/>
            <person name="Land M."/>
            <person name="Hauser L."/>
            <person name="Kyrpides N."/>
            <person name="Ivanova N."/>
            <person name="Ovchinnikova G."/>
            <person name="Pagani I."/>
            <person name="Rawat S.R."/>
            <person name="Mannisto M."/>
            <person name="Haggblom M.M."/>
            <person name="Woyke T."/>
        </authorList>
    </citation>
    <scope>NUCLEOTIDE SEQUENCE [LARGE SCALE GENOMIC DNA]</scope>
    <source>
        <strain evidence="6">MP5ACTX9</strain>
    </source>
</reference>
<evidence type="ECO:0000256" key="3">
    <source>
        <dbReference type="SAM" id="SignalP"/>
    </source>
</evidence>
<dbReference type="PANTHER" id="PTHR43695:SF1">
    <property type="entry name" value="RHAMNOGALACTURONAN ACETYLESTERASE"/>
    <property type="match status" value="1"/>
</dbReference>
<keyword evidence="6" id="KW-1185">Reference proteome</keyword>
<dbReference type="Pfam" id="PF13472">
    <property type="entry name" value="Lipase_GDSL_2"/>
    <property type="match status" value="1"/>
</dbReference>
<feature type="domain" description="SGNH hydrolase-type esterase" evidence="4">
    <location>
        <begin position="57"/>
        <end position="263"/>
    </location>
</feature>
<keyword evidence="2" id="KW-0378">Hydrolase</keyword>
<name>E8X416_GRATM</name>
<dbReference type="InterPro" id="IPR013830">
    <property type="entry name" value="SGNH_hydro"/>
</dbReference>
<dbReference type="Gene3D" id="3.40.50.1110">
    <property type="entry name" value="SGNH hydrolase"/>
    <property type="match status" value="1"/>
</dbReference>
<dbReference type="PaxDb" id="1198114-AciX9_3519"/>
<keyword evidence="3" id="KW-0732">Signal</keyword>
<dbReference type="eggNOG" id="COG2755">
    <property type="taxonomic scope" value="Bacteria"/>
</dbReference>
<dbReference type="GO" id="GO:0016788">
    <property type="term" value="F:hydrolase activity, acting on ester bonds"/>
    <property type="evidence" value="ECO:0007669"/>
    <property type="project" value="UniProtKB-ARBA"/>
</dbReference>
<gene>
    <name evidence="5" type="ordered locus">AciX9_3519</name>
</gene>
<evidence type="ECO:0000313" key="6">
    <source>
        <dbReference type="Proteomes" id="UP000000343"/>
    </source>
</evidence>
<dbReference type="PANTHER" id="PTHR43695">
    <property type="entry name" value="PUTATIVE (AFU_ORTHOLOGUE AFUA_2G17250)-RELATED"/>
    <property type="match status" value="1"/>
</dbReference>
<comment type="similarity">
    <text evidence="1">Belongs to the 'GDSL' lipolytic enzyme family.</text>
</comment>
<organism evidence="6">
    <name type="scientific">Granulicella tundricola (strain ATCC BAA-1859 / DSM 23138 / MP5ACTX9)</name>
    <dbReference type="NCBI Taxonomy" id="1198114"/>
    <lineage>
        <taxon>Bacteria</taxon>
        <taxon>Pseudomonadati</taxon>
        <taxon>Acidobacteriota</taxon>
        <taxon>Terriglobia</taxon>
        <taxon>Terriglobales</taxon>
        <taxon>Acidobacteriaceae</taxon>
        <taxon>Granulicella</taxon>
    </lineage>
</organism>
<accession>E8X416</accession>
<feature type="signal peptide" evidence="3">
    <location>
        <begin position="1"/>
        <end position="23"/>
    </location>
</feature>
<proteinExistence type="inferred from homology"/>
<dbReference type="AlphaFoldDB" id="E8X416"/>
<sequence>MKPSYLLPLVIICALTAGSIAQTAPPTPPPPAPANAFYPEKELPAPFNPALPTIFIVGDSTASYHPDRTDEGAAAIQGWGYFLPAFFDPTRVNVVNAARGGRSTRTYMTEGLWQKVLAQVKPHDIVLIQLGQNDVFELNDKSARGTIPGIGDQTQEIDNIVTHKHEVVHTFGWYLRNYVKQAREKGATPIVMSLTTRNVWKDGQVEVGVNNYRESSWRIANSEGHTDFVDVSEIIAQAYRKLGPDKTAGLFHTREQVHINTAGAFLDTRCIVAGLEGLTDAPITPYLSYLGQEITPVSPPIPTEWSQPAK</sequence>
<dbReference type="InterPro" id="IPR037459">
    <property type="entry name" value="RhgT-like"/>
</dbReference>
<dbReference type="SUPFAM" id="SSF52266">
    <property type="entry name" value="SGNH hydrolase"/>
    <property type="match status" value="1"/>
</dbReference>
<dbReference type="OrthoDB" id="191551at2"/>
<protein>
    <submittedName>
        <fullName evidence="5">Lipolytic protein G-D-S-L family</fullName>
    </submittedName>
</protein>
<evidence type="ECO:0000313" key="5">
    <source>
        <dbReference type="EMBL" id="ADW70524.1"/>
    </source>
</evidence>